<dbReference type="EMBL" id="JANJYJ010000008">
    <property type="protein sequence ID" value="KAK3193135.1"/>
    <property type="molecule type" value="Genomic_DNA"/>
</dbReference>
<dbReference type="Proteomes" id="UP001281410">
    <property type="component" value="Unassembled WGS sequence"/>
</dbReference>
<comment type="caution">
    <text evidence="2">The sequence shown here is derived from an EMBL/GenBank/DDBJ whole genome shotgun (WGS) entry which is preliminary data.</text>
</comment>
<keyword evidence="3" id="KW-1185">Reference proteome</keyword>
<sequence>MRNDRVDRRSNDRRVEPYPTGNRPNNSRYNGHEDRRMYDQNPPRTGRSRNPIPEYNLSIEPVDLVAVMKEMGRTVKWPRKMNAPPEHRDARFRYEFHGDHGHRTEDCATLKLEVAELLKRGHLLEYLTNKL</sequence>
<gene>
    <name evidence="2" type="ORF">Dsin_024445</name>
</gene>
<evidence type="ECO:0000313" key="2">
    <source>
        <dbReference type="EMBL" id="KAK3193135.1"/>
    </source>
</evidence>
<evidence type="ECO:0000256" key="1">
    <source>
        <dbReference type="SAM" id="MobiDB-lite"/>
    </source>
</evidence>
<feature type="compositionally biased region" description="Basic and acidic residues" evidence="1">
    <location>
        <begin position="1"/>
        <end position="16"/>
    </location>
</feature>
<dbReference type="AlphaFoldDB" id="A0AAD9ZU11"/>
<accession>A0AAD9ZU11</accession>
<reference evidence="2" key="1">
    <citation type="journal article" date="2023" name="Plant J.">
        <title>Genome sequences and population genomics provide insights into the demographic history, inbreeding, and mutation load of two 'living fossil' tree species of Dipteronia.</title>
        <authorList>
            <person name="Feng Y."/>
            <person name="Comes H.P."/>
            <person name="Chen J."/>
            <person name="Zhu S."/>
            <person name="Lu R."/>
            <person name="Zhang X."/>
            <person name="Li P."/>
            <person name="Qiu J."/>
            <person name="Olsen K.M."/>
            <person name="Qiu Y."/>
        </authorList>
    </citation>
    <scope>NUCLEOTIDE SEQUENCE</scope>
    <source>
        <strain evidence="2">NBL</strain>
    </source>
</reference>
<feature type="region of interest" description="Disordered" evidence="1">
    <location>
        <begin position="1"/>
        <end position="54"/>
    </location>
</feature>
<name>A0AAD9ZU11_9ROSI</name>
<protein>
    <submittedName>
        <fullName evidence="2">Uncharacterized protein</fullName>
    </submittedName>
</protein>
<proteinExistence type="predicted"/>
<organism evidence="2 3">
    <name type="scientific">Dipteronia sinensis</name>
    <dbReference type="NCBI Taxonomy" id="43782"/>
    <lineage>
        <taxon>Eukaryota</taxon>
        <taxon>Viridiplantae</taxon>
        <taxon>Streptophyta</taxon>
        <taxon>Embryophyta</taxon>
        <taxon>Tracheophyta</taxon>
        <taxon>Spermatophyta</taxon>
        <taxon>Magnoliopsida</taxon>
        <taxon>eudicotyledons</taxon>
        <taxon>Gunneridae</taxon>
        <taxon>Pentapetalae</taxon>
        <taxon>rosids</taxon>
        <taxon>malvids</taxon>
        <taxon>Sapindales</taxon>
        <taxon>Sapindaceae</taxon>
        <taxon>Hippocastanoideae</taxon>
        <taxon>Acereae</taxon>
        <taxon>Dipteronia</taxon>
    </lineage>
</organism>
<evidence type="ECO:0000313" key="3">
    <source>
        <dbReference type="Proteomes" id="UP001281410"/>
    </source>
</evidence>